<gene>
    <name evidence="2" type="ORF">MNBD_GAMMA26-268</name>
</gene>
<dbReference type="InterPro" id="IPR007390">
    <property type="entry name" value="Spore_V_R"/>
</dbReference>
<reference evidence="2" key="1">
    <citation type="submission" date="2018-06" db="EMBL/GenBank/DDBJ databases">
        <authorList>
            <person name="Zhirakovskaya E."/>
        </authorList>
    </citation>
    <scope>NUCLEOTIDE SEQUENCE</scope>
</reference>
<sequence length="541" mass="63454">MLSLRSNPKLLELSQRVEFFAREKFNMTLPEMRFFILDPMEFAALLEKNVYPTSPINIWEGKNIVNKKHRIETGQESSLYYEVVQTGNPSYAYLNETNSALTQASVMAHVAGHCEFSELNVLHDSDFDRTEYVMHLVRKVDLARKQMGERRYTDYWNASESVLPFIAPNSQYNLANSINKETTMVTGAVGSNDEPETENPPLSLVSDTLTSILKFDTPKPFIEMEKKRDQHEAMSRQGYNLHAPCQDILGFLREYAPTSQAEHAILDYLYTAHQHQDFVVRTQIMNEGWAMYWEKKIMMELFGEDAVRGAIDYAKVFSGVCYPRPYFQRNPYHLGYHMWLHIEELYQEGKISLAYHEETDMDTKQEWRQTEELDPQSRMRHLVTTITDYEFLRRFLTTELVEKFHLNRLDQRTAQRLGVKNEDIIRADQQWVWLNPEPIPNEMLGFFAHYYRPRIYIIDTNYMDGGLLLMHRDDGRRLKADWIRPTLNNLNRIWKSPVYLLSKDKLYSASTAGYKESTVKEISFEAAAERMSKQQQPFKAA</sequence>
<organism evidence="2">
    <name type="scientific">hydrothermal vent metagenome</name>
    <dbReference type="NCBI Taxonomy" id="652676"/>
    <lineage>
        <taxon>unclassified sequences</taxon>
        <taxon>metagenomes</taxon>
        <taxon>ecological metagenomes</taxon>
    </lineage>
</organism>
<protein>
    <recommendedName>
        <fullName evidence="1">SpoVR protein-like N-terminal domain-containing protein</fullName>
    </recommendedName>
</protein>
<proteinExistence type="predicted"/>
<dbReference type="InterPro" id="IPR056174">
    <property type="entry name" value="SpoVR_N"/>
</dbReference>
<dbReference type="Pfam" id="PF04293">
    <property type="entry name" value="SpoVR"/>
    <property type="match status" value="1"/>
</dbReference>
<accession>A0A3B1AS40</accession>
<evidence type="ECO:0000259" key="1">
    <source>
        <dbReference type="Pfam" id="PF04293"/>
    </source>
</evidence>
<evidence type="ECO:0000313" key="2">
    <source>
        <dbReference type="EMBL" id="VAX06562.1"/>
    </source>
</evidence>
<name>A0A3B1AS40_9ZZZZ</name>
<feature type="domain" description="SpoVR protein-like N-terminal" evidence="1">
    <location>
        <begin position="12"/>
        <end position="420"/>
    </location>
</feature>
<dbReference type="PANTHER" id="PTHR30029:SF2">
    <property type="entry name" value="STAGE V SPORULATION PROTEIN R"/>
    <property type="match status" value="1"/>
</dbReference>
<dbReference type="AlphaFoldDB" id="A0A3B1AS40"/>
<dbReference type="PANTHER" id="PTHR30029">
    <property type="entry name" value="STAGE V SPORULATION PROTEIN R"/>
    <property type="match status" value="1"/>
</dbReference>
<dbReference type="EMBL" id="UOFX01000012">
    <property type="protein sequence ID" value="VAX06562.1"/>
    <property type="molecule type" value="Genomic_DNA"/>
</dbReference>